<protein>
    <submittedName>
        <fullName evidence="3">GGDEF domain-containing protein</fullName>
    </submittedName>
</protein>
<accession>A0A6I2U171</accession>
<dbReference type="InterPro" id="IPR029787">
    <property type="entry name" value="Nucleotide_cyclase"/>
</dbReference>
<feature type="transmembrane region" description="Helical" evidence="1">
    <location>
        <begin position="233"/>
        <end position="254"/>
    </location>
</feature>
<evidence type="ECO:0000313" key="3">
    <source>
        <dbReference type="EMBL" id="MST91272.1"/>
    </source>
</evidence>
<dbReference type="Proteomes" id="UP000431913">
    <property type="component" value="Unassembled WGS sequence"/>
</dbReference>
<feature type="transmembrane region" description="Helical" evidence="1">
    <location>
        <begin position="166"/>
        <end position="186"/>
    </location>
</feature>
<feature type="transmembrane region" description="Helical" evidence="1">
    <location>
        <begin position="308"/>
        <end position="330"/>
    </location>
</feature>
<dbReference type="SUPFAM" id="SSF55073">
    <property type="entry name" value="Nucleotide cyclase"/>
    <property type="match status" value="1"/>
</dbReference>
<feature type="transmembrane region" description="Helical" evidence="1">
    <location>
        <begin position="201"/>
        <end position="221"/>
    </location>
</feature>
<feature type="transmembrane region" description="Helical" evidence="1">
    <location>
        <begin position="62"/>
        <end position="83"/>
    </location>
</feature>
<dbReference type="InterPro" id="IPR043128">
    <property type="entry name" value="Rev_trsase/Diguanyl_cyclase"/>
</dbReference>
<comment type="caution">
    <text evidence="3">The sequence shown here is derived from an EMBL/GenBank/DDBJ whole genome shotgun (WGS) entry which is preliminary data.</text>
</comment>
<proteinExistence type="predicted"/>
<evidence type="ECO:0000259" key="2">
    <source>
        <dbReference type="PROSITE" id="PS50887"/>
    </source>
</evidence>
<dbReference type="InterPro" id="IPR050469">
    <property type="entry name" value="Diguanylate_Cyclase"/>
</dbReference>
<keyword evidence="1" id="KW-0812">Transmembrane</keyword>
<evidence type="ECO:0000313" key="4">
    <source>
        <dbReference type="Proteomes" id="UP000431913"/>
    </source>
</evidence>
<feature type="domain" description="GGDEF" evidence="2">
    <location>
        <begin position="388"/>
        <end position="523"/>
    </location>
</feature>
<evidence type="ECO:0000256" key="1">
    <source>
        <dbReference type="SAM" id="Phobius"/>
    </source>
</evidence>
<name>A0A6I2U171_9FIRM</name>
<dbReference type="GO" id="GO:0052621">
    <property type="term" value="F:diguanylate cyclase activity"/>
    <property type="evidence" value="ECO:0007669"/>
    <property type="project" value="TreeGrafter"/>
</dbReference>
<feature type="transmembrane region" description="Helical" evidence="1">
    <location>
        <begin position="260"/>
        <end position="278"/>
    </location>
</feature>
<dbReference type="FunFam" id="3.30.70.270:FF:000001">
    <property type="entry name" value="Diguanylate cyclase domain protein"/>
    <property type="match status" value="1"/>
</dbReference>
<dbReference type="PANTHER" id="PTHR45138">
    <property type="entry name" value="REGULATORY COMPONENTS OF SENSORY TRANSDUCTION SYSTEM"/>
    <property type="match status" value="1"/>
</dbReference>
<dbReference type="GO" id="GO:1902201">
    <property type="term" value="P:negative regulation of bacterial-type flagellum-dependent cell motility"/>
    <property type="evidence" value="ECO:0007669"/>
    <property type="project" value="TreeGrafter"/>
</dbReference>
<dbReference type="EMBL" id="VUNJ01000004">
    <property type="protein sequence ID" value="MST91272.1"/>
    <property type="molecule type" value="Genomic_DNA"/>
</dbReference>
<dbReference type="CDD" id="cd01949">
    <property type="entry name" value="GGDEF"/>
    <property type="match status" value="1"/>
</dbReference>
<gene>
    <name evidence="3" type="ORF">FYJ76_04870</name>
</gene>
<sequence>MSRQTVHLKHLRVCQPFRVEFHGMPPCEISYSRPPGLTRRQKRRPAVASCVSRPVLLRGPIFLLYLFPCAVATPVQCFLMYYCCPSLLCLAKSAPVSCAVKLSRAPFLHRHCGCAMIMNTLYPNNCPKWERTMTLQKLRRWLGFPLEDRYRVHIEQDIVQSSLRPGIFSALLILAFQAVMMVLSLLRKGGPFASLRRQGYWWLYVTLFSVTLLFLLLIVFLMRRRRPCLDTFFLPLQTFYTAFLCLWGTCVTLLDQFGGNSLSVFTYVTLSAAALTVLQPWQSALIFTGNCLFLNLLLPYTPAGPDNFYSNAVNSCFVTLGAFFISLWFYRSKVSSCYAKIIIEQQNADIRSMNVQLDQMAHTDELTGMKNRRSLERLPLDDRWNEMPPVSAMMVDIDFFKQFNDTYGHLAGDECLQRIAAVIRQFMEGREGVAVRFGGEEFFICLFSCSRAQVLEAGETLRAAVERCGYPRGDLPQGCITVSIGAATTEAENAPRLEDLLSRADKALYEAKHEGRNCVAAYI</sequence>
<dbReference type="GO" id="GO:0005886">
    <property type="term" value="C:plasma membrane"/>
    <property type="evidence" value="ECO:0007669"/>
    <property type="project" value="TreeGrafter"/>
</dbReference>
<keyword evidence="1" id="KW-0472">Membrane</keyword>
<dbReference type="GO" id="GO:0043709">
    <property type="term" value="P:cell adhesion involved in single-species biofilm formation"/>
    <property type="evidence" value="ECO:0007669"/>
    <property type="project" value="TreeGrafter"/>
</dbReference>
<dbReference type="NCBIfam" id="TIGR00254">
    <property type="entry name" value="GGDEF"/>
    <property type="match status" value="1"/>
</dbReference>
<dbReference type="PROSITE" id="PS50887">
    <property type="entry name" value="GGDEF"/>
    <property type="match status" value="1"/>
</dbReference>
<organism evidence="3 4">
    <name type="scientific">Ruthenibacterium lactatiformans</name>
    <dbReference type="NCBI Taxonomy" id="1550024"/>
    <lineage>
        <taxon>Bacteria</taxon>
        <taxon>Bacillati</taxon>
        <taxon>Bacillota</taxon>
        <taxon>Clostridia</taxon>
        <taxon>Eubacteriales</taxon>
        <taxon>Oscillospiraceae</taxon>
        <taxon>Ruthenibacterium</taxon>
    </lineage>
</organism>
<reference evidence="3 4" key="1">
    <citation type="submission" date="2019-08" db="EMBL/GenBank/DDBJ databases">
        <title>In-depth cultivation of the pig gut microbiome towards novel bacterial diversity and tailored functional studies.</title>
        <authorList>
            <person name="Wylensek D."/>
            <person name="Hitch T.C.A."/>
            <person name="Clavel T."/>
        </authorList>
    </citation>
    <scope>NUCLEOTIDE SEQUENCE [LARGE SCALE GENOMIC DNA]</scope>
    <source>
        <strain evidence="3 4">WCA3-601-WT-6J</strain>
    </source>
</reference>
<dbReference type="Pfam" id="PF00990">
    <property type="entry name" value="GGDEF"/>
    <property type="match status" value="1"/>
</dbReference>
<dbReference type="Gene3D" id="3.30.70.270">
    <property type="match status" value="1"/>
</dbReference>
<dbReference type="PANTHER" id="PTHR45138:SF9">
    <property type="entry name" value="DIGUANYLATE CYCLASE DGCM-RELATED"/>
    <property type="match status" value="1"/>
</dbReference>
<dbReference type="InterPro" id="IPR000160">
    <property type="entry name" value="GGDEF_dom"/>
</dbReference>
<dbReference type="SMART" id="SM00267">
    <property type="entry name" value="GGDEF"/>
    <property type="match status" value="1"/>
</dbReference>
<dbReference type="AlphaFoldDB" id="A0A6I2U171"/>
<keyword evidence="1" id="KW-1133">Transmembrane helix</keyword>